<accession>A0AAN8F6C6</accession>
<evidence type="ECO:0000256" key="1">
    <source>
        <dbReference type="SAM" id="SignalP"/>
    </source>
</evidence>
<keyword evidence="3" id="KW-1185">Reference proteome</keyword>
<keyword evidence="1" id="KW-0732">Signal</keyword>
<dbReference type="Proteomes" id="UP001331761">
    <property type="component" value="Unassembled WGS sequence"/>
</dbReference>
<evidence type="ECO:0000313" key="2">
    <source>
        <dbReference type="EMBL" id="KAK5973946.1"/>
    </source>
</evidence>
<organism evidence="2 3">
    <name type="scientific">Trichostrongylus colubriformis</name>
    <name type="common">Black scour worm</name>
    <dbReference type="NCBI Taxonomy" id="6319"/>
    <lineage>
        <taxon>Eukaryota</taxon>
        <taxon>Metazoa</taxon>
        <taxon>Ecdysozoa</taxon>
        <taxon>Nematoda</taxon>
        <taxon>Chromadorea</taxon>
        <taxon>Rhabditida</taxon>
        <taxon>Rhabditina</taxon>
        <taxon>Rhabditomorpha</taxon>
        <taxon>Strongyloidea</taxon>
        <taxon>Trichostrongylidae</taxon>
        <taxon>Trichostrongylus</taxon>
    </lineage>
</organism>
<name>A0AAN8F6C6_TRICO</name>
<gene>
    <name evidence="2" type="ORF">GCK32_021373</name>
</gene>
<feature type="chain" id="PRO_5042946326" description="Secreted protein" evidence="1">
    <location>
        <begin position="19"/>
        <end position="78"/>
    </location>
</feature>
<feature type="signal peptide" evidence="1">
    <location>
        <begin position="1"/>
        <end position="18"/>
    </location>
</feature>
<dbReference type="AlphaFoldDB" id="A0AAN8F6C6"/>
<dbReference type="EMBL" id="WIXE01014881">
    <property type="protein sequence ID" value="KAK5973946.1"/>
    <property type="molecule type" value="Genomic_DNA"/>
</dbReference>
<proteinExistence type="predicted"/>
<reference evidence="2 3" key="1">
    <citation type="submission" date="2019-10" db="EMBL/GenBank/DDBJ databases">
        <title>Assembly and Annotation for the nematode Trichostrongylus colubriformis.</title>
        <authorList>
            <person name="Martin J."/>
        </authorList>
    </citation>
    <scope>NUCLEOTIDE SEQUENCE [LARGE SCALE GENOMIC DNA]</scope>
    <source>
        <strain evidence="2">G859</strain>
        <tissue evidence="2">Whole worm</tissue>
    </source>
</reference>
<evidence type="ECO:0008006" key="4">
    <source>
        <dbReference type="Google" id="ProtNLM"/>
    </source>
</evidence>
<protein>
    <recommendedName>
        <fullName evidence="4">Secreted protein</fullName>
    </recommendedName>
</protein>
<evidence type="ECO:0000313" key="3">
    <source>
        <dbReference type="Proteomes" id="UP001331761"/>
    </source>
</evidence>
<sequence length="78" mass="8781">MLFAIVVVVFLLSDGIHSQVNQGMVTGNRPRKLSQARIFDLPKFAPTARIIKFSSTLRKKHHEDDKSIFSDAVSAKNR</sequence>
<comment type="caution">
    <text evidence="2">The sequence shown here is derived from an EMBL/GenBank/DDBJ whole genome shotgun (WGS) entry which is preliminary data.</text>
</comment>